<name>A0ACD3ZRT4_FUSSC</name>
<proteinExistence type="predicted"/>
<dbReference type="EMBL" id="CP090041">
    <property type="protein sequence ID" value="UPL03781.1"/>
    <property type="molecule type" value="Genomic_DNA"/>
</dbReference>
<gene>
    <name evidence="1" type="ORF">LCI18_014715</name>
</gene>
<evidence type="ECO:0000313" key="1">
    <source>
        <dbReference type="EMBL" id="UPL03781.1"/>
    </source>
</evidence>
<reference evidence="1" key="1">
    <citation type="submission" date="2021-11" db="EMBL/GenBank/DDBJ databases">
        <title>Fusarium solani-melongenae Genome sequencing and assembly.</title>
        <authorList>
            <person name="Xie S."/>
            <person name="Huang L."/>
            <person name="Zhang X."/>
        </authorList>
    </citation>
    <scope>NUCLEOTIDE SEQUENCE</scope>
    <source>
        <strain evidence="1">CRI 24-3</strain>
    </source>
</reference>
<organism evidence="1 2">
    <name type="scientific">Fusarium solani subsp. cucurbitae</name>
    <name type="common">Neocosmosporum cucurbitae</name>
    <dbReference type="NCBI Taxonomy" id="2747967"/>
    <lineage>
        <taxon>Eukaryota</taxon>
        <taxon>Fungi</taxon>
        <taxon>Dikarya</taxon>
        <taxon>Ascomycota</taxon>
        <taxon>Pezizomycotina</taxon>
        <taxon>Sordariomycetes</taxon>
        <taxon>Hypocreomycetidae</taxon>
        <taxon>Hypocreales</taxon>
        <taxon>Nectriaceae</taxon>
        <taxon>Fusarium</taxon>
        <taxon>Fusarium solani species complex</taxon>
    </lineage>
</organism>
<accession>A0ACD3ZRT4</accession>
<keyword evidence="2" id="KW-1185">Reference proteome</keyword>
<evidence type="ECO:0000313" key="2">
    <source>
        <dbReference type="Proteomes" id="UP000830768"/>
    </source>
</evidence>
<protein>
    <submittedName>
        <fullName evidence="1">Uncharacterized protein</fullName>
    </submittedName>
</protein>
<dbReference type="Proteomes" id="UP000830768">
    <property type="component" value="Chromosome 13"/>
</dbReference>
<sequence>MSGFEIAGIVLGGVPLLLEAFKSWEEISQRWKLWIHIKKEFDSYRADIEFYDVALTDNLRELLFPILQDEARVNELTANRELLFLMLQDEAKPLIGPFISGAVDWDVGFRYSADLEQTQAGYPGASPLLWFWYYYSSEDRRSYVRRAAAYASIAWDGTTIDEGHCLHIMNDDGFPVNSSILDATNYPLSSNQFDHIPN</sequence>